<keyword evidence="2" id="KW-1185">Reference proteome</keyword>
<proteinExistence type="predicted"/>
<accession>A0AAW1LXV5</accession>
<evidence type="ECO:0000313" key="1">
    <source>
        <dbReference type="EMBL" id="KAK9739046.1"/>
    </source>
</evidence>
<dbReference type="AlphaFoldDB" id="A0AAW1LXV5"/>
<comment type="caution">
    <text evidence="1">The sequence shown here is derived from an EMBL/GenBank/DDBJ whole genome shotgun (WGS) entry which is preliminary data.</text>
</comment>
<dbReference type="Proteomes" id="UP001458880">
    <property type="component" value="Unassembled WGS sequence"/>
</dbReference>
<gene>
    <name evidence="1" type="ORF">QE152_g9298</name>
</gene>
<evidence type="ECO:0000313" key="2">
    <source>
        <dbReference type="Proteomes" id="UP001458880"/>
    </source>
</evidence>
<protein>
    <submittedName>
        <fullName evidence="1">Uncharacterized protein</fullName>
    </submittedName>
</protein>
<name>A0AAW1LXV5_POPJA</name>
<dbReference type="EMBL" id="JASPKY010000079">
    <property type="protein sequence ID" value="KAK9739046.1"/>
    <property type="molecule type" value="Genomic_DNA"/>
</dbReference>
<sequence length="88" mass="9776">MTASRNERKPAGIQVLRLGKRSFFSPRSHNKRQIREKVRIITSDHVSVLYVAQVTWGTQGETILEIAKGPSNLGANLAISCLEASERT</sequence>
<reference evidence="1 2" key="1">
    <citation type="journal article" date="2024" name="BMC Genomics">
        <title>De novo assembly and annotation of Popillia japonica's genome with initial clues to its potential as an invasive pest.</title>
        <authorList>
            <person name="Cucini C."/>
            <person name="Boschi S."/>
            <person name="Funari R."/>
            <person name="Cardaioli E."/>
            <person name="Iannotti N."/>
            <person name="Marturano G."/>
            <person name="Paoli F."/>
            <person name="Bruttini M."/>
            <person name="Carapelli A."/>
            <person name="Frati F."/>
            <person name="Nardi F."/>
        </authorList>
    </citation>
    <scope>NUCLEOTIDE SEQUENCE [LARGE SCALE GENOMIC DNA]</scope>
    <source>
        <strain evidence="1">DMR45628</strain>
    </source>
</reference>
<organism evidence="1 2">
    <name type="scientific">Popillia japonica</name>
    <name type="common">Japanese beetle</name>
    <dbReference type="NCBI Taxonomy" id="7064"/>
    <lineage>
        <taxon>Eukaryota</taxon>
        <taxon>Metazoa</taxon>
        <taxon>Ecdysozoa</taxon>
        <taxon>Arthropoda</taxon>
        <taxon>Hexapoda</taxon>
        <taxon>Insecta</taxon>
        <taxon>Pterygota</taxon>
        <taxon>Neoptera</taxon>
        <taxon>Endopterygota</taxon>
        <taxon>Coleoptera</taxon>
        <taxon>Polyphaga</taxon>
        <taxon>Scarabaeiformia</taxon>
        <taxon>Scarabaeidae</taxon>
        <taxon>Rutelinae</taxon>
        <taxon>Popillia</taxon>
    </lineage>
</organism>